<dbReference type="SUPFAM" id="SSF51445">
    <property type="entry name" value="(Trans)glycosidases"/>
    <property type="match status" value="1"/>
</dbReference>
<dbReference type="CDD" id="cd06602">
    <property type="entry name" value="GH31_MGAM_SI_GAA"/>
    <property type="match status" value="1"/>
</dbReference>
<feature type="domain" description="Glycoside hydrolase family 31 TIM barrel" evidence="6">
    <location>
        <begin position="1"/>
        <end position="337"/>
    </location>
</feature>
<name>A0AA88MWV2_CHASR</name>
<dbReference type="FunFam" id="2.60.40.1180:FF:000001">
    <property type="entry name" value="Maltase-glucoamylase, intestinal"/>
    <property type="match status" value="1"/>
</dbReference>
<evidence type="ECO:0000256" key="5">
    <source>
        <dbReference type="RuleBase" id="RU361185"/>
    </source>
</evidence>
<dbReference type="GO" id="GO:0004558">
    <property type="term" value="F:alpha-1,4-glucosidase activity"/>
    <property type="evidence" value="ECO:0007669"/>
    <property type="project" value="TreeGrafter"/>
</dbReference>
<dbReference type="InterPro" id="IPR013780">
    <property type="entry name" value="Glyco_hydro_b"/>
</dbReference>
<evidence type="ECO:0000259" key="6">
    <source>
        <dbReference type="Pfam" id="PF01055"/>
    </source>
</evidence>
<dbReference type="EMBL" id="JAUPFM010000007">
    <property type="protein sequence ID" value="KAK2847048.1"/>
    <property type="molecule type" value="Genomic_DNA"/>
</dbReference>
<dbReference type="PANTHER" id="PTHR22762">
    <property type="entry name" value="ALPHA-GLUCOSIDASE"/>
    <property type="match status" value="1"/>
</dbReference>
<dbReference type="SUPFAM" id="SSF51011">
    <property type="entry name" value="Glycosyl hydrolase domain"/>
    <property type="match status" value="1"/>
</dbReference>
<evidence type="ECO:0000256" key="1">
    <source>
        <dbReference type="ARBA" id="ARBA00007806"/>
    </source>
</evidence>
<dbReference type="InterPro" id="IPR000322">
    <property type="entry name" value="Glyco_hydro_31_TIM"/>
</dbReference>
<organism evidence="8 9">
    <name type="scientific">Channa striata</name>
    <name type="common">Snakehead murrel</name>
    <name type="synonym">Ophicephalus striatus</name>
    <dbReference type="NCBI Taxonomy" id="64152"/>
    <lineage>
        <taxon>Eukaryota</taxon>
        <taxon>Metazoa</taxon>
        <taxon>Chordata</taxon>
        <taxon>Craniata</taxon>
        <taxon>Vertebrata</taxon>
        <taxon>Euteleostomi</taxon>
        <taxon>Actinopterygii</taxon>
        <taxon>Neopterygii</taxon>
        <taxon>Teleostei</taxon>
        <taxon>Neoteleostei</taxon>
        <taxon>Acanthomorphata</taxon>
        <taxon>Anabantaria</taxon>
        <taxon>Anabantiformes</taxon>
        <taxon>Channoidei</taxon>
        <taxon>Channidae</taxon>
        <taxon>Channa</taxon>
    </lineage>
</organism>
<dbReference type="Pfam" id="PF21365">
    <property type="entry name" value="Glyco_hydro_31_3rd"/>
    <property type="match status" value="1"/>
</dbReference>
<dbReference type="Gene3D" id="2.60.40.1180">
    <property type="entry name" value="Golgi alpha-mannosidase II"/>
    <property type="match status" value="2"/>
</dbReference>
<keyword evidence="2 5" id="KW-0378">Hydrolase</keyword>
<feature type="domain" description="Glycosyl hydrolase family 31 C-terminal" evidence="7">
    <location>
        <begin position="345"/>
        <end position="432"/>
    </location>
</feature>
<comment type="similarity">
    <text evidence="1 5">Belongs to the glycosyl hydrolase 31 family.</text>
</comment>
<keyword evidence="9" id="KW-1185">Reference proteome</keyword>
<dbReference type="AlphaFoldDB" id="A0AA88MWV2"/>
<dbReference type="PROSITE" id="PS00129">
    <property type="entry name" value="GLYCOSYL_HYDROL_F31_1"/>
    <property type="match status" value="1"/>
</dbReference>
<dbReference type="Pfam" id="PF01055">
    <property type="entry name" value="Glyco_hydro_31_2nd"/>
    <property type="match status" value="1"/>
</dbReference>
<evidence type="ECO:0000313" key="8">
    <source>
        <dbReference type="EMBL" id="KAK2847048.1"/>
    </source>
</evidence>
<dbReference type="Proteomes" id="UP001187415">
    <property type="component" value="Unassembled WGS sequence"/>
</dbReference>
<keyword evidence="3" id="KW-0325">Glycoprotein</keyword>
<protein>
    <submittedName>
        <fullName evidence="8">Uncharacterized protein</fullName>
    </submittedName>
</protein>
<dbReference type="FunFam" id="2.60.40.1180:FF:000005">
    <property type="entry name" value="Maltase-glucoamylase, intestinal"/>
    <property type="match status" value="1"/>
</dbReference>
<reference evidence="8" key="1">
    <citation type="submission" date="2023-07" db="EMBL/GenBank/DDBJ databases">
        <title>Chromosome-level Genome Assembly of Striped Snakehead (Channa striata).</title>
        <authorList>
            <person name="Liu H."/>
        </authorList>
    </citation>
    <scope>NUCLEOTIDE SEQUENCE</scope>
    <source>
        <strain evidence="8">Gz</strain>
        <tissue evidence="8">Muscle</tissue>
    </source>
</reference>
<gene>
    <name evidence="8" type="ORF">Q5P01_010047</name>
</gene>
<sequence>MDRQLDFVLDPEFKNLPSLVNNMRGEGMRFIFILDPAISANETDYYPAFVRGKQADVFIKWPQNLSDDIVWGKVWPDYPNVTVNESLDWDMQVKNYRSFTAFPDFFRATTAAWWYREIQDFYDNTTKFDGIWIDMNEPASFVHGTVEGKCLGNQLLENPPYMPPLESKHLGLNHKTLCMNSEQILSDGKRVRHYDVHNLYGWSHAKPTYDALLKVTGKRGVVVTRSTYPSSGKWAGHWLGDNNSSWDQLFKSIIGMMEFSLFGISYTGADICGFFNTAEYEMCLRWMQLGAFYPYSRNHNGKGSPRQDPVSWNSTFSEASRDILNIRYTLLPYLYTLMFEAHTKGSTVIRPLLHEFVNDKMTWGIDKQFLWGPALLITPALEKGVTNVEGYIPNARWYDFHTAKDIGVRRQMLNMPTPLDHINLHIRGGYILPWQKPERTTAYSRKNPLGLIVALSDSGTAQGSFFWDDGEGIDTIGNKKYLEIFLSAKSNTLTSQVRHTGLDPADKLVLGVVRVWGAGSEKITQVTLTDANDTGHPLNFNYNPDNQELIIDATPKSVIVDQPFTITWTTAL</sequence>
<dbReference type="GO" id="GO:0005975">
    <property type="term" value="P:carbohydrate metabolic process"/>
    <property type="evidence" value="ECO:0007669"/>
    <property type="project" value="InterPro"/>
</dbReference>
<dbReference type="InterPro" id="IPR017853">
    <property type="entry name" value="GH"/>
</dbReference>
<dbReference type="Gene3D" id="3.20.20.80">
    <property type="entry name" value="Glycosidases"/>
    <property type="match status" value="1"/>
</dbReference>
<evidence type="ECO:0000259" key="7">
    <source>
        <dbReference type="Pfam" id="PF21365"/>
    </source>
</evidence>
<evidence type="ECO:0000313" key="9">
    <source>
        <dbReference type="Proteomes" id="UP001187415"/>
    </source>
</evidence>
<evidence type="ECO:0000256" key="4">
    <source>
        <dbReference type="ARBA" id="ARBA00023295"/>
    </source>
</evidence>
<keyword evidence="4 5" id="KW-0326">Glycosidase</keyword>
<comment type="caution">
    <text evidence="8">The sequence shown here is derived from an EMBL/GenBank/DDBJ whole genome shotgun (WGS) entry which is preliminary data.</text>
</comment>
<evidence type="ECO:0000256" key="2">
    <source>
        <dbReference type="ARBA" id="ARBA00022801"/>
    </source>
</evidence>
<proteinExistence type="inferred from homology"/>
<evidence type="ECO:0000256" key="3">
    <source>
        <dbReference type="ARBA" id="ARBA00023180"/>
    </source>
</evidence>
<accession>A0AA88MWV2</accession>
<dbReference type="InterPro" id="IPR030458">
    <property type="entry name" value="Glyco_hydro_31_AS"/>
</dbReference>
<dbReference type="PANTHER" id="PTHR22762:SF133">
    <property type="entry name" value="P-TYPE DOMAIN-CONTAINING PROTEIN"/>
    <property type="match status" value="1"/>
</dbReference>
<dbReference type="InterPro" id="IPR048395">
    <property type="entry name" value="Glyco_hydro_31_C"/>
</dbReference>